<feature type="non-terminal residue" evidence="1">
    <location>
        <position position="117"/>
    </location>
</feature>
<gene>
    <name evidence="1" type="ORF">HaLaN_10111</name>
</gene>
<evidence type="ECO:0000313" key="1">
    <source>
        <dbReference type="EMBL" id="GFH14118.1"/>
    </source>
</evidence>
<evidence type="ECO:0000313" key="2">
    <source>
        <dbReference type="Proteomes" id="UP000485058"/>
    </source>
</evidence>
<protein>
    <submittedName>
        <fullName evidence="1">Uncharacterized protein</fullName>
    </submittedName>
</protein>
<keyword evidence="2" id="KW-1185">Reference proteome</keyword>
<accession>A0A699Z435</accession>
<dbReference type="EMBL" id="BLLF01000688">
    <property type="protein sequence ID" value="GFH14118.1"/>
    <property type="molecule type" value="Genomic_DNA"/>
</dbReference>
<organism evidence="1 2">
    <name type="scientific">Haematococcus lacustris</name>
    <name type="common">Green alga</name>
    <name type="synonym">Haematococcus pluvialis</name>
    <dbReference type="NCBI Taxonomy" id="44745"/>
    <lineage>
        <taxon>Eukaryota</taxon>
        <taxon>Viridiplantae</taxon>
        <taxon>Chlorophyta</taxon>
        <taxon>core chlorophytes</taxon>
        <taxon>Chlorophyceae</taxon>
        <taxon>CS clade</taxon>
        <taxon>Chlamydomonadales</taxon>
        <taxon>Haematococcaceae</taxon>
        <taxon>Haematococcus</taxon>
    </lineage>
</organism>
<comment type="caution">
    <text evidence="1">The sequence shown here is derived from an EMBL/GenBank/DDBJ whole genome shotgun (WGS) entry which is preliminary data.</text>
</comment>
<name>A0A699Z435_HAELA</name>
<dbReference type="Proteomes" id="UP000485058">
    <property type="component" value="Unassembled WGS sequence"/>
</dbReference>
<proteinExistence type="predicted"/>
<reference evidence="1 2" key="1">
    <citation type="submission" date="2020-02" db="EMBL/GenBank/DDBJ databases">
        <title>Draft genome sequence of Haematococcus lacustris strain NIES-144.</title>
        <authorList>
            <person name="Morimoto D."/>
            <person name="Nakagawa S."/>
            <person name="Yoshida T."/>
            <person name="Sawayama S."/>
        </authorList>
    </citation>
    <scope>NUCLEOTIDE SEQUENCE [LARGE SCALE GENOMIC DNA]</scope>
    <source>
        <strain evidence="1 2">NIES-144</strain>
    </source>
</reference>
<sequence>MRQLAGRLTAPGALDQVPHPQLADAAWALGHAGALDEQLASQLLQHSQQQAAHGQLDVQGLAEVLDALAAAKFRPSPPVLNQLLTAADPLSRCRSSQELGALLSALGRLGYQPDDRF</sequence>
<dbReference type="AlphaFoldDB" id="A0A699Z435"/>